<evidence type="ECO:0000256" key="5">
    <source>
        <dbReference type="ARBA" id="ARBA00023136"/>
    </source>
</evidence>
<evidence type="ECO:0000256" key="6">
    <source>
        <dbReference type="SAM" id="MobiDB-lite"/>
    </source>
</evidence>
<dbReference type="Proteomes" id="UP001325680">
    <property type="component" value="Chromosome"/>
</dbReference>
<evidence type="ECO:0000259" key="8">
    <source>
        <dbReference type="Pfam" id="PF02687"/>
    </source>
</evidence>
<evidence type="ECO:0000259" key="9">
    <source>
        <dbReference type="Pfam" id="PF12704"/>
    </source>
</evidence>
<dbReference type="RefSeq" id="WP_114792718.1">
    <property type="nucleotide sequence ID" value="NZ_CP139960.1"/>
</dbReference>
<feature type="transmembrane region" description="Helical" evidence="7">
    <location>
        <begin position="333"/>
        <end position="354"/>
    </location>
</feature>
<dbReference type="PANTHER" id="PTHR43738">
    <property type="entry name" value="ABC TRANSPORTER, MEMBRANE PROTEIN"/>
    <property type="match status" value="1"/>
</dbReference>
<evidence type="ECO:0000256" key="3">
    <source>
        <dbReference type="ARBA" id="ARBA00022692"/>
    </source>
</evidence>
<evidence type="ECO:0000313" key="10">
    <source>
        <dbReference type="EMBL" id="WQD38796.1"/>
    </source>
</evidence>
<gene>
    <name evidence="10" type="ORF">U0035_01390</name>
</gene>
<evidence type="ECO:0000256" key="4">
    <source>
        <dbReference type="ARBA" id="ARBA00022989"/>
    </source>
</evidence>
<dbReference type="EMBL" id="CP139960">
    <property type="protein sequence ID" value="WQD38796.1"/>
    <property type="molecule type" value="Genomic_DNA"/>
</dbReference>
<feature type="compositionally biased region" description="Basic and acidic residues" evidence="6">
    <location>
        <begin position="227"/>
        <end position="236"/>
    </location>
</feature>
<feature type="domain" description="MacB-like periplasmic core" evidence="9">
    <location>
        <begin position="16"/>
        <end position="199"/>
    </location>
</feature>
<name>A0ABZ0W6H7_9BACT</name>
<accession>A0ABZ0W6H7</accession>
<keyword evidence="11" id="KW-1185">Reference proteome</keyword>
<evidence type="ECO:0000313" key="11">
    <source>
        <dbReference type="Proteomes" id="UP001325680"/>
    </source>
</evidence>
<proteinExistence type="predicted"/>
<feature type="domain" description="ABC3 transporter permease C-terminal" evidence="8">
    <location>
        <begin position="294"/>
        <end position="411"/>
    </location>
</feature>
<dbReference type="Pfam" id="PF02687">
    <property type="entry name" value="FtsX"/>
    <property type="match status" value="1"/>
</dbReference>
<dbReference type="PANTHER" id="PTHR43738:SF2">
    <property type="entry name" value="ABC TRANSPORTER PERMEASE"/>
    <property type="match status" value="1"/>
</dbReference>
<reference evidence="10 11" key="1">
    <citation type="submission" date="2023-12" db="EMBL/GenBank/DDBJ databases">
        <title>Genome sequencing and assembly of bacterial species from a model synthetic community.</title>
        <authorList>
            <person name="Hogle S.L."/>
        </authorList>
    </citation>
    <scope>NUCLEOTIDE SEQUENCE [LARGE SCALE GENOMIC DNA]</scope>
    <source>
        <strain evidence="10 11">HAMBI_3031</strain>
    </source>
</reference>
<comment type="subcellular location">
    <subcellularLocation>
        <location evidence="1">Cell membrane</location>
        <topology evidence="1">Multi-pass membrane protein</topology>
    </subcellularLocation>
</comment>
<feature type="transmembrane region" description="Helical" evidence="7">
    <location>
        <begin position="17"/>
        <end position="36"/>
    </location>
</feature>
<feature type="region of interest" description="Disordered" evidence="6">
    <location>
        <begin position="204"/>
        <end position="236"/>
    </location>
</feature>
<keyword evidence="4 7" id="KW-1133">Transmembrane helix</keyword>
<feature type="transmembrane region" description="Helical" evidence="7">
    <location>
        <begin position="386"/>
        <end position="405"/>
    </location>
</feature>
<keyword evidence="5 7" id="KW-0472">Membrane</keyword>
<dbReference type="Pfam" id="PF12704">
    <property type="entry name" value="MacB_PCD"/>
    <property type="match status" value="1"/>
</dbReference>
<feature type="transmembrane region" description="Helical" evidence="7">
    <location>
        <begin position="359"/>
        <end position="380"/>
    </location>
</feature>
<protein>
    <submittedName>
        <fullName evidence="10">FtsX-like permease family protein</fullName>
    </submittedName>
</protein>
<organism evidence="10 11">
    <name type="scientific">Niabella yanshanensis</name>
    <dbReference type="NCBI Taxonomy" id="577386"/>
    <lineage>
        <taxon>Bacteria</taxon>
        <taxon>Pseudomonadati</taxon>
        <taxon>Bacteroidota</taxon>
        <taxon>Chitinophagia</taxon>
        <taxon>Chitinophagales</taxon>
        <taxon>Chitinophagaceae</taxon>
        <taxon>Niabella</taxon>
    </lineage>
</organism>
<keyword evidence="3 7" id="KW-0812">Transmembrane</keyword>
<dbReference type="InterPro" id="IPR051125">
    <property type="entry name" value="ABC-4/HrtB_transporter"/>
</dbReference>
<dbReference type="InterPro" id="IPR003838">
    <property type="entry name" value="ABC3_permease_C"/>
</dbReference>
<dbReference type="InterPro" id="IPR025857">
    <property type="entry name" value="MacB_PCD"/>
</dbReference>
<evidence type="ECO:0000256" key="7">
    <source>
        <dbReference type="SAM" id="Phobius"/>
    </source>
</evidence>
<evidence type="ECO:0000256" key="1">
    <source>
        <dbReference type="ARBA" id="ARBA00004651"/>
    </source>
</evidence>
<sequence>MIRLAFKNLIHNGLSSALSWISLSLSVCIVSILMVVQNNYEKHFLRSIDGIDMVLGAKGSPLQLILSSVFHMDAPTGNISFEEAQKWMNHPYVKQAIPLAYGDSYKGRAIVGSDPSLLRHYGGRITGGRIFAQDFEVVIGSNTAQKLLLQPGQQFYGAHGRDEHGEEHKEHPYTVTGVLAPTGTVLDDIIVSNIESVWKIHEPHSHDHQVQATPGQRLPGSSPGAHQHGEVDRSGGAKKELTAVLIRFKNPMGIVQLPRMINTQSSLMPAIPAIEINRMFSTLGIGIDILTYIGAGIMLLSAFSIFVSLYNSLAARKYETALLRATGTSRWKIILLFLSEGLLLGLGGVIAGIFLSRCLLLFITGYFSTAYHMNIAVAGGLLNRELYLMAGAMLITLFAAMIPALKAGFLNLSKALAHG</sequence>
<feature type="transmembrane region" description="Helical" evidence="7">
    <location>
        <begin position="289"/>
        <end position="313"/>
    </location>
</feature>
<keyword evidence="2" id="KW-1003">Cell membrane</keyword>
<evidence type="ECO:0000256" key="2">
    <source>
        <dbReference type="ARBA" id="ARBA00022475"/>
    </source>
</evidence>